<dbReference type="RefSeq" id="WP_271435667.1">
    <property type="nucleotide sequence ID" value="NZ_CP073355.1"/>
</dbReference>
<keyword evidence="2" id="KW-1185">Reference proteome</keyword>
<dbReference type="AlphaFoldDB" id="A0AAX3BEJ5"/>
<dbReference type="EMBL" id="CP073355">
    <property type="protein sequence ID" value="URA10540.1"/>
    <property type="molecule type" value="Genomic_DNA"/>
</dbReference>
<dbReference type="KEGG" id="taqu:KDW03_01690"/>
<accession>A0AAX3BEJ5</accession>
<reference evidence="1" key="1">
    <citation type="submission" date="2021-04" db="EMBL/GenBank/DDBJ databases">
        <authorList>
            <person name="Postec A."/>
        </authorList>
    </citation>
    <scope>NUCLEOTIDE SEQUENCE</scope>
    <source>
        <strain evidence="1">F1F22</strain>
    </source>
</reference>
<sequence>MREVKEYLKSVVLEATEIPEEYIYFSLAESNQYNTPTFCKIITDKSTVKELFEKEKKYGDEEIKLVTRKYSITMPVLVGFAGENETIVSKWVHEFLKKLKRYIKIDEQGVFLNPTNIEYSDTISVMSAYISVIEVECVYGVYEETEFDRMSDINEEVEYRK</sequence>
<name>A0AAX3BEJ5_9SPIR</name>
<reference evidence="1" key="2">
    <citation type="submission" date="2022-06" db="EMBL/GenBank/DDBJ databases">
        <title>Thermospira aquatica gen. nov., sp. nov.</title>
        <authorList>
            <person name="Ben Ali Gam Z."/>
            <person name="Labat M."/>
        </authorList>
    </citation>
    <scope>NUCLEOTIDE SEQUENCE</scope>
    <source>
        <strain evidence="1">F1F22</strain>
    </source>
</reference>
<gene>
    <name evidence="1" type="ORF">KDW03_01690</name>
</gene>
<evidence type="ECO:0000313" key="1">
    <source>
        <dbReference type="EMBL" id="URA10540.1"/>
    </source>
</evidence>
<proteinExistence type="predicted"/>
<organism evidence="1 2">
    <name type="scientific">Thermospira aquatica</name>
    <dbReference type="NCBI Taxonomy" id="2828656"/>
    <lineage>
        <taxon>Bacteria</taxon>
        <taxon>Pseudomonadati</taxon>
        <taxon>Spirochaetota</taxon>
        <taxon>Spirochaetia</taxon>
        <taxon>Brevinematales</taxon>
        <taxon>Thermospiraceae</taxon>
        <taxon>Thermospira</taxon>
    </lineage>
</organism>
<protein>
    <submittedName>
        <fullName evidence="1">Uncharacterized protein</fullName>
    </submittedName>
</protein>
<dbReference type="Proteomes" id="UP001056539">
    <property type="component" value="Chromosome"/>
</dbReference>
<evidence type="ECO:0000313" key="2">
    <source>
        <dbReference type="Proteomes" id="UP001056539"/>
    </source>
</evidence>